<dbReference type="Proteomes" id="UP000036947">
    <property type="component" value="Unassembled WGS sequence"/>
</dbReference>
<evidence type="ECO:0000313" key="1">
    <source>
        <dbReference type="EMBL" id="KND93106.1"/>
    </source>
</evidence>
<accession>A0A0L0NG91</accession>
<dbReference type="EMBL" id="LFRF01000004">
    <property type="protein sequence ID" value="KND93106.1"/>
    <property type="molecule type" value="Genomic_DNA"/>
</dbReference>
<name>A0A0L0NG91_TOLOC</name>
<sequence>MRGDDVVGIIDWETAAWFPCYWEYVCAWNVNPQNRFWQQEVDKFLTPRPYIRASGAWTVFDARVACSVLRAPYYTQCKFGLPRSKKRGRGVAPVLLQHQRIIINTTPSSMPRS</sequence>
<proteinExistence type="predicted"/>
<organism evidence="1 2">
    <name type="scientific">Tolypocladium ophioglossoides (strain CBS 100239)</name>
    <name type="common">Snaketongue truffleclub</name>
    <name type="synonym">Elaphocordyceps ophioglossoides</name>
    <dbReference type="NCBI Taxonomy" id="1163406"/>
    <lineage>
        <taxon>Eukaryota</taxon>
        <taxon>Fungi</taxon>
        <taxon>Dikarya</taxon>
        <taxon>Ascomycota</taxon>
        <taxon>Pezizomycotina</taxon>
        <taxon>Sordariomycetes</taxon>
        <taxon>Hypocreomycetidae</taxon>
        <taxon>Hypocreales</taxon>
        <taxon>Ophiocordycipitaceae</taxon>
        <taxon>Tolypocladium</taxon>
    </lineage>
</organism>
<evidence type="ECO:0000313" key="2">
    <source>
        <dbReference type="Proteomes" id="UP000036947"/>
    </source>
</evidence>
<evidence type="ECO:0008006" key="3">
    <source>
        <dbReference type="Google" id="ProtNLM"/>
    </source>
</evidence>
<dbReference type="SUPFAM" id="SSF56112">
    <property type="entry name" value="Protein kinase-like (PK-like)"/>
    <property type="match status" value="1"/>
</dbReference>
<dbReference type="InterPro" id="IPR011009">
    <property type="entry name" value="Kinase-like_dom_sf"/>
</dbReference>
<dbReference type="OrthoDB" id="2906425at2759"/>
<keyword evidence="2" id="KW-1185">Reference proteome</keyword>
<gene>
    <name evidence="1" type="ORF">TOPH_02253</name>
</gene>
<protein>
    <recommendedName>
        <fullName evidence="3">Aminoglycoside phosphotransferase domain-containing protein</fullName>
    </recommendedName>
</protein>
<comment type="caution">
    <text evidence="1">The sequence shown here is derived from an EMBL/GenBank/DDBJ whole genome shotgun (WGS) entry which is preliminary data.</text>
</comment>
<reference evidence="1 2" key="1">
    <citation type="journal article" date="2015" name="BMC Genomics">
        <title>The genome of the truffle-parasite Tolypocladium ophioglossoides and the evolution of antifungal peptaibiotics.</title>
        <authorList>
            <person name="Quandt C.A."/>
            <person name="Bushley K.E."/>
            <person name="Spatafora J.W."/>
        </authorList>
    </citation>
    <scope>NUCLEOTIDE SEQUENCE [LARGE SCALE GENOMIC DNA]</scope>
    <source>
        <strain evidence="1 2">CBS 100239</strain>
    </source>
</reference>
<dbReference type="STRING" id="1163406.A0A0L0NG91"/>
<dbReference type="AlphaFoldDB" id="A0A0L0NG91"/>